<dbReference type="SUPFAM" id="SSF54001">
    <property type="entry name" value="Cysteine proteinases"/>
    <property type="match status" value="1"/>
</dbReference>
<dbReference type="CDD" id="cd22761">
    <property type="entry name" value="OTU_OTUD6"/>
    <property type="match status" value="1"/>
</dbReference>
<dbReference type="PANTHER" id="PTHR12419">
    <property type="entry name" value="OTU DOMAIN CONTAINING PROTEIN"/>
    <property type="match status" value="1"/>
</dbReference>
<keyword evidence="4" id="KW-0833">Ubl conjugation pathway</keyword>
<sequence>MAEEDEDSSLERVLQRHRKEAKDLQAKIQALKHSVPKGDKKKKKEMALEIAKLEEDLSVRHKNELDSLQSDSSKENHKELDVTKEMKSISITSGEGETHSRVSKAQKRRDKKAAKDKEREQRIAEAELENVHSARNVEAEKLKEILATRGLSIKEITPDGHCLYNAIADQLSRRNQQTGMQTLRKLAADYMLSHQDDFLPFLTDAKTGKLYTPDQFVQYCEEIAATASWGGHLEIQALSQALKLPIEVYQANVPVLRIGEDYDDRPLLLSYHHHEYGLGEHYNSVIPTEECFDS</sequence>
<evidence type="ECO:0000313" key="9">
    <source>
        <dbReference type="EMBL" id="CAH3031958.1"/>
    </source>
</evidence>
<gene>
    <name evidence="9" type="ORF">PMEA_00000803</name>
</gene>
<dbReference type="GO" id="GO:0004843">
    <property type="term" value="F:cysteine-type deubiquitinase activity"/>
    <property type="evidence" value="ECO:0007669"/>
    <property type="project" value="UniProtKB-EC"/>
</dbReference>
<feature type="compositionally biased region" description="Basic and acidic residues" evidence="7">
    <location>
        <begin position="9"/>
        <end position="25"/>
    </location>
</feature>
<proteinExistence type="predicted"/>
<dbReference type="EC" id="3.4.19.12" evidence="2"/>
<organism evidence="9 10">
    <name type="scientific">Pocillopora meandrina</name>
    <dbReference type="NCBI Taxonomy" id="46732"/>
    <lineage>
        <taxon>Eukaryota</taxon>
        <taxon>Metazoa</taxon>
        <taxon>Cnidaria</taxon>
        <taxon>Anthozoa</taxon>
        <taxon>Hexacorallia</taxon>
        <taxon>Scleractinia</taxon>
        <taxon>Astrocoeniina</taxon>
        <taxon>Pocilloporidae</taxon>
        <taxon>Pocillopora</taxon>
    </lineage>
</organism>
<dbReference type="EMBL" id="CALNXJ010000001">
    <property type="protein sequence ID" value="CAH3031958.1"/>
    <property type="molecule type" value="Genomic_DNA"/>
</dbReference>
<comment type="catalytic activity">
    <reaction evidence="1">
        <text>Thiol-dependent hydrolysis of ester, thioester, amide, peptide and isopeptide bonds formed by the C-terminal Gly of ubiquitin (a 76-residue protein attached to proteins as an intracellular targeting signal).</text>
        <dbReference type="EC" id="3.4.19.12"/>
    </reaction>
</comment>
<evidence type="ECO:0000256" key="3">
    <source>
        <dbReference type="ARBA" id="ARBA00022670"/>
    </source>
</evidence>
<name>A0AAU9VLF6_9CNID</name>
<dbReference type="InterPro" id="IPR049772">
    <property type="entry name" value="OTU_OTUD6"/>
</dbReference>
<keyword evidence="6" id="KW-0788">Thiol protease</keyword>
<dbReference type="AlphaFoldDB" id="A0AAU9VLF6"/>
<dbReference type="Pfam" id="PF02338">
    <property type="entry name" value="OTU"/>
    <property type="match status" value="1"/>
</dbReference>
<feature type="compositionally biased region" description="Basic residues" evidence="7">
    <location>
        <begin position="101"/>
        <end position="112"/>
    </location>
</feature>
<evidence type="ECO:0000259" key="8">
    <source>
        <dbReference type="PROSITE" id="PS50802"/>
    </source>
</evidence>
<evidence type="ECO:0000256" key="5">
    <source>
        <dbReference type="ARBA" id="ARBA00022801"/>
    </source>
</evidence>
<accession>A0AAU9VLF6</accession>
<comment type="caution">
    <text evidence="9">The sequence shown here is derived from an EMBL/GenBank/DDBJ whole genome shotgun (WGS) entry which is preliminary data.</text>
</comment>
<dbReference type="Proteomes" id="UP001159428">
    <property type="component" value="Unassembled WGS sequence"/>
</dbReference>
<feature type="compositionally biased region" description="Basic and acidic residues" evidence="7">
    <location>
        <begin position="45"/>
        <end position="65"/>
    </location>
</feature>
<dbReference type="GO" id="GO:0006508">
    <property type="term" value="P:proteolysis"/>
    <property type="evidence" value="ECO:0007669"/>
    <property type="project" value="UniProtKB-KW"/>
</dbReference>
<feature type="domain" description="OTU" evidence="8">
    <location>
        <begin position="151"/>
        <end position="288"/>
    </location>
</feature>
<dbReference type="FunFam" id="3.90.70.80:FF:000003">
    <property type="entry name" value="OTU domain-containing protein 6B"/>
    <property type="match status" value="1"/>
</dbReference>
<feature type="compositionally biased region" description="Basic and acidic residues" evidence="7">
    <location>
        <begin position="72"/>
        <end position="87"/>
    </location>
</feature>
<keyword evidence="5" id="KW-0378">Hydrolase</keyword>
<evidence type="ECO:0000313" key="10">
    <source>
        <dbReference type="Proteomes" id="UP001159428"/>
    </source>
</evidence>
<dbReference type="GO" id="GO:0016579">
    <property type="term" value="P:protein deubiquitination"/>
    <property type="evidence" value="ECO:0007669"/>
    <property type="project" value="TreeGrafter"/>
</dbReference>
<keyword evidence="10" id="KW-1185">Reference proteome</keyword>
<reference evidence="9 10" key="1">
    <citation type="submission" date="2022-05" db="EMBL/GenBank/DDBJ databases">
        <authorList>
            <consortium name="Genoscope - CEA"/>
            <person name="William W."/>
        </authorList>
    </citation>
    <scope>NUCLEOTIDE SEQUENCE [LARGE SCALE GENOMIC DNA]</scope>
</reference>
<evidence type="ECO:0000256" key="2">
    <source>
        <dbReference type="ARBA" id="ARBA00012759"/>
    </source>
</evidence>
<dbReference type="Gene3D" id="3.90.70.80">
    <property type="match status" value="1"/>
</dbReference>
<evidence type="ECO:0000256" key="6">
    <source>
        <dbReference type="ARBA" id="ARBA00022807"/>
    </source>
</evidence>
<dbReference type="PANTHER" id="PTHR12419:SF10">
    <property type="entry name" value="DEUBIQUITINASE OTUD6B"/>
    <property type="match status" value="1"/>
</dbReference>
<feature type="region of interest" description="Disordered" evidence="7">
    <location>
        <begin position="1"/>
        <end position="121"/>
    </location>
</feature>
<dbReference type="InterPro" id="IPR038765">
    <property type="entry name" value="Papain-like_cys_pep_sf"/>
</dbReference>
<evidence type="ECO:0000256" key="1">
    <source>
        <dbReference type="ARBA" id="ARBA00000707"/>
    </source>
</evidence>
<evidence type="ECO:0000256" key="4">
    <source>
        <dbReference type="ARBA" id="ARBA00022786"/>
    </source>
</evidence>
<keyword evidence="3" id="KW-0645">Protease</keyword>
<evidence type="ECO:0000256" key="7">
    <source>
        <dbReference type="SAM" id="MobiDB-lite"/>
    </source>
</evidence>
<protein>
    <recommendedName>
        <fullName evidence="2">ubiquitinyl hydrolase 1</fullName>
        <ecNumber evidence="2">3.4.19.12</ecNumber>
    </recommendedName>
</protein>
<dbReference type="InterPro" id="IPR003323">
    <property type="entry name" value="OTU_dom"/>
</dbReference>
<dbReference type="PROSITE" id="PS50802">
    <property type="entry name" value="OTU"/>
    <property type="match status" value="1"/>
</dbReference>
<dbReference type="InterPro" id="IPR050704">
    <property type="entry name" value="Peptidase_C85-like"/>
</dbReference>